<keyword evidence="2" id="KW-1185">Reference proteome</keyword>
<evidence type="ECO:0008006" key="3">
    <source>
        <dbReference type="Google" id="ProtNLM"/>
    </source>
</evidence>
<name>A0A154W3V6_9PROT</name>
<organism evidence="1 2">
    <name type="scientific">Oceanibaculum pacificum</name>
    <dbReference type="NCBI Taxonomy" id="580166"/>
    <lineage>
        <taxon>Bacteria</taxon>
        <taxon>Pseudomonadati</taxon>
        <taxon>Pseudomonadota</taxon>
        <taxon>Alphaproteobacteria</taxon>
        <taxon>Rhodospirillales</taxon>
        <taxon>Oceanibaculaceae</taxon>
        <taxon>Oceanibaculum</taxon>
    </lineage>
</organism>
<sequence>MPSRADLDPLAIWDALPYVWMCDYLRDSHRFRFRLAGEELNFFHHGNLVGRYLDDLIPIKFRKEINNNYLKIVKTPCFLYAEGAIHSLTRQAVRGERLVLPLRETGTEASLILGITIVSYAPDFSDETGAATPNTRYIPVPNPCLCDAPAD</sequence>
<reference evidence="1 2" key="1">
    <citation type="submission" date="2015-12" db="EMBL/GenBank/DDBJ databases">
        <title>Genome sequence of Oceanibaculum pacificum MCCC 1A02656.</title>
        <authorList>
            <person name="Lu L."/>
            <person name="Lai Q."/>
            <person name="Shao Z."/>
            <person name="Qian P."/>
        </authorList>
    </citation>
    <scope>NUCLEOTIDE SEQUENCE [LARGE SCALE GENOMIC DNA]</scope>
    <source>
        <strain evidence="1 2">MCCC 1A02656</strain>
    </source>
</reference>
<gene>
    <name evidence="1" type="ORF">AUP43_08860</name>
</gene>
<dbReference type="AlphaFoldDB" id="A0A154W3V6"/>
<protein>
    <recommendedName>
        <fullName evidence="3">PAS domain-containing protein</fullName>
    </recommendedName>
</protein>
<dbReference type="Proteomes" id="UP000076400">
    <property type="component" value="Unassembled WGS sequence"/>
</dbReference>
<dbReference type="Pfam" id="PF07310">
    <property type="entry name" value="PAS_5"/>
    <property type="match status" value="1"/>
</dbReference>
<accession>A0A154W3V6</accession>
<dbReference type="InterPro" id="IPR009922">
    <property type="entry name" value="DUF1457"/>
</dbReference>
<dbReference type="EMBL" id="LPXN01000107">
    <property type="protein sequence ID" value="KZD08196.1"/>
    <property type="molecule type" value="Genomic_DNA"/>
</dbReference>
<evidence type="ECO:0000313" key="1">
    <source>
        <dbReference type="EMBL" id="KZD08196.1"/>
    </source>
</evidence>
<proteinExistence type="predicted"/>
<comment type="caution">
    <text evidence="1">The sequence shown here is derived from an EMBL/GenBank/DDBJ whole genome shotgun (WGS) entry which is preliminary data.</text>
</comment>
<evidence type="ECO:0000313" key="2">
    <source>
        <dbReference type="Proteomes" id="UP000076400"/>
    </source>
</evidence>